<dbReference type="Proteomes" id="UP000010472">
    <property type="component" value="Plasmid pCRI9333.01"/>
</dbReference>
<evidence type="ECO:0000259" key="1">
    <source>
        <dbReference type="Pfam" id="PF03364"/>
    </source>
</evidence>
<gene>
    <name evidence="2" type="ORF">Cri9333_4728</name>
</gene>
<name>K9W5M7_9CYAN</name>
<dbReference type="Pfam" id="PF03364">
    <property type="entry name" value="Polyketide_cyc"/>
    <property type="match status" value="2"/>
</dbReference>
<feature type="domain" description="Coenzyme Q-binding protein COQ10 START" evidence="1">
    <location>
        <begin position="12"/>
        <end position="113"/>
    </location>
</feature>
<organism evidence="2 3">
    <name type="scientific">Crinalium epipsammum PCC 9333</name>
    <dbReference type="NCBI Taxonomy" id="1173022"/>
    <lineage>
        <taxon>Bacteria</taxon>
        <taxon>Bacillati</taxon>
        <taxon>Cyanobacteriota</taxon>
        <taxon>Cyanophyceae</taxon>
        <taxon>Gomontiellales</taxon>
        <taxon>Gomontiellaceae</taxon>
        <taxon>Crinalium</taxon>
    </lineage>
</organism>
<dbReference type="Gene3D" id="3.30.530.20">
    <property type="match status" value="2"/>
</dbReference>
<dbReference type="InterPro" id="IPR005031">
    <property type="entry name" value="COQ10_START"/>
</dbReference>
<dbReference type="HOGENOM" id="CLU_049174_0_0_3"/>
<dbReference type="SUPFAM" id="SSF55961">
    <property type="entry name" value="Bet v1-like"/>
    <property type="match status" value="2"/>
</dbReference>
<dbReference type="AlphaFoldDB" id="K9W5M7"/>
<reference evidence="2 3" key="1">
    <citation type="submission" date="2012-06" db="EMBL/GenBank/DDBJ databases">
        <title>Finished plasmid 1 of genome of Crinalium epipsammum PCC 9333.</title>
        <authorList>
            <consortium name="US DOE Joint Genome Institute"/>
            <person name="Gugger M."/>
            <person name="Coursin T."/>
            <person name="Rippka R."/>
            <person name="Tandeau De Marsac N."/>
            <person name="Huntemann M."/>
            <person name="Wei C.-L."/>
            <person name="Han J."/>
            <person name="Detter J.C."/>
            <person name="Han C."/>
            <person name="Tapia R."/>
            <person name="Davenport K."/>
            <person name="Daligault H."/>
            <person name="Erkkila T."/>
            <person name="Gu W."/>
            <person name="Munk A.C.C."/>
            <person name="Teshima H."/>
            <person name="Xu Y."/>
            <person name="Chain P."/>
            <person name="Chen A."/>
            <person name="Krypides N."/>
            <person name="Mavromatis K."/>
            <person name="Markowitz V."/>
            <person name="Szeto E."/>
            <person name="Ivanova N."/>
            <person name="Mikhailova N."/>
            <person name="Ovchinnikova G."/>
            <person name="Pagani I."/>
            <person name="Pati A."/>
            <person name="Goodwin L."/>
            <person name="Peters L."/>
            <person name="Pitluck S."/>
            <person name="Woyke T."/>
            <person name="Kerfeld C."/>
        </authorList>
    </citation>
    <scope>NUCLEOTIDE SEQUENCE [LARGE SCALE GENOMIC DNA]</scope>
    <source>
        <strain evidence="2 3">PCC 9333</strain>
        <plasmid evidence="3">Plasmid pCRI9333.01</plasmid>
    </source>
</reference>
<feature type="domain" description="Coenzyme Q-binding protein COQ10 START" evidence="1">
    <location>
        <begin position="178"/>
        <end position="279"/>
    </location>
</feature>
<keyword evidence="2" id="KW-0614">Plasmid</keyword>
<dbReference type="RefSeq" id="WP_015179937.1">
    <property type="nucleotide sequence ID" value="NC_019733.1"/>
</dbReference>
<dbReference type="PATRIC" id="fig|1173022.3.peg.5108"/>
<evidence type="ECO:0000313" key="3">
    <source>
        <dbReference type="Proteomes" id="UP000010472"/>
    </source>
</evidence>
<sequence length="321" mass="36447">MMKNTFHSIVCHAPVEAVYQIISDTAQWPDLFESCVSTEVLEKGDDYQLVRITAQENGREMTWDTHRKFLPQINGVDFYLPIPMPLLTDMQGRWRVVPLDGGGSLLFVERSFTVKEDVTGLVEGVTTSEEAVDFMINFIDRNGGKEMIAIKSIVEEKDHHEDELSFSFESSRVLPFAKADIYTLLANAANWPSLLPHCQAVDMLYDDGSNQEFIMEVGTAYGSERIRSIRRCRRDLLSIEYFQPEPPPVMSRHSGRWMLNSVPGGTEVFARHEFQIEPNACRNLFGEGDIASYKQRLHDALEKNSLATIAACQDYLARKKA</sequence>
<geneLocation type="plasmid" evidence="2 3">
    <name>pCRI9333.01</name>
</geneLocation>
<keyword evidence="3" id="KW-1185">Reference proteome</keyword>
<protein>
    <submittedName>
        <fullName evidence="2">Cyclase/dehydrase</fullName>
    </submittedName>
</protein>
<accession>K9W5M7</accession>
<proteinExistence type="predicted"/>
<dbReference type="KEGG" id="cep:Cri9333_4728"/>
<dbReference type="InterPro" id="IPR023393">
    <property type="entry name" value="START-like_dom_sf"/>
</dbReference>
<evidence type="ECO:0000313" key="2">
    <source>
        <dbReference type="EMBL" id="AFZ15506.1"/>
    </source>
</evidence>
<dbReference type="EMBL" id="CP003621">
    <property type="protein sequence ID" value="AFZ15506.1"/>
    <property type="molecule type" value="Genomic_DNA"/>
</dbReference>